<dbReference type="Gene3D" id="1.10.10.2840">
    <property type="entry name" value="PucR C-terminal helix-turn-helix domain"/>
    <property type="match status" value="1"/>
</dbReference>
<sequence>MKALFCPACGTEVHGRFALNEFALLPKEHLDFLRLFVKTRGNLKEVERILGVSYPTVRARLDALLKALGYEEDEGKDRLEVLEALRQGEISVEEAVARLREGKS</sequence>
<dbReference type="Proteomes" id="UP000053186">
    <property type="component" value="Unassembled WGS sequence"/>
</dbReference>
<dbReference type="InterPro" id="IPR018658">
    <property type="entry name" value="DUF2089"/>
</dbReference>
<keyword evidence="3" id="KW-1185">Reference proteome</keyword>
<evidence type="ECO:0000313" key="3">
    <source>
        <dbReference type="Proteomes" id="UP000053186"/>
    </source>
</evidence>
<organism evidence="2 3">
    <name type="scientific">Thermus parvatiensis</name>
    <dbReference type="NCBI Taxonomy" id="456163"/>
    <lineage>
        <taxon>Bacteria</taxon>
        <taxon>Thermotogati</taxon>
        <taxon>Deinococcota</taxon>
        <taxon>Deinococci</taxon>
        <taxon>Thermales</taxon>
        <taxon>Thermaceae</taxon>
        <taxon>Thermus</taxon>
    </lineage>
</organism>
<dbReference type="InterPro" id="IPR042070">
    <property type="entry name" value="PucR_C-HTH_sf"/>
</dbReference>
<proteinExistence type="predicted"/>
<dbReference type="PATRIC" id="fig|456163.3.peg.1653"/>
<dbReference type="EMBL" id="AIJQ01000015">
    <property type="protein sequence ID" value="EIA38678.1"/>
    <property type="molecule type" value="Genomic_DNA"/>
</dbReference>
<reference evidence="2 3" key="1">
    <citation type="journal article" date="2012" name="J. Bacteriol.">
        <title>Draft genome sequence of Thermus sp. strain RL, isolated from a hot water spring located atop the Himalayan ranges at Manikaran, India.</title>
        <authorList>
            <person name="Dwivedi V."/>
            <person name="Sangwan N."/>
            <person name="Nigam A."/>
            <person name="Garg N."/>
            <person name="Niharika N."/>
            <person name="Khurana P."/>
            <person name="Khurana J.P."/>
            <person name="Lal R."/>
        </authorList>
    </citation>
    <scope>NUCLEOTIDE SEQUENCE [LARGE SCALE GENOMIC DNA]</scope>
    <source>
        <strain evidence="2 3">RL</strain>
    </source>
</reference>
<comment type="caution">
    <text evidence="2">The sequence shown here is derived from an EMBL/GenBank/DDBJ whole genome shotgun (WGS) entry which is preliminary data.</text>
</comment>
<dbReference type="AlphaFoldDB" id="H7GHE8"/>
<name>H7GHE8_9DEIN</name>
<evidence type="ECO:0000259" key="1">
    <source>
        <dbReference type="Pfam" id="PF09862"/>
    </source>
</evidence>
<accession>H7GHE8</accession>
<gene>
    <name evidence="2" type="ORF">RLTM_08449</name>
</gene>
<protein>
    <recommendedName>
        <fullName evidence="1">DUF2089 domain-containing protein</fullName>
    </recommendedName>
</protein>
<dbReference type="Pfam" id="PF09862">
    <property type="entry name" value="DUF2089"/>
    <property type="match status" value="1"/>
</dbReference>
<feature type="domain" description="DUF2089" evidence="1">
    <location>
        <begin position="25"/>
        <end position="71"/>
    </location>
</feature>
<evidence type="ECO:0000313" key="2">
    <source>
        <dbReference type="EMBL" id="EIA38678.1"/>
    </source>
</evidence>